<dbReference type="Proteomes" id="UP001055580">
    <property type="component" value="Chromosome"/>
</dbReference>
<accession>A0ABY4TV92</accession>
<sequence>MFERFRKRESRAAVEALPGAETPDFAVAATRADVIALLHAVARDLAGADGITVVERRGDEIEYLTEDAVAPLWSGHRFPVRSCVTGMAMIANAPIVIPDIATDPRVPLHLYLSTFVRSMAVFPIGHDAPTMALGLYWRTTGPASDAALARIADLARAAGDALARVEASPRAA</sequence>
<dbReference type="RefSeq" id="WP_250753428.1">
    <property type="nucleotide sequence ID" value="NZ_CP098401.1"/>
</dbReference>
<evidence type="ECO:0000313" key="1">
    <source>
        <dbReference type="EMBL" id="URW76320.1"/>
    </source>
</evidence>
<organism evidence="1 2">
    <name type="scientific">Sphingomonas donggukensis</name>
    <dbReference type="NCBI Taxonomy" id="2949093"/>
    <lineage>
        <taxon>Bacteria</taxon>
        <taxon>Pseudomonadati</taxon>
        <taxon>Pseudomonadota</taxon>
        <taxon>Alphaproteobacteria</taxon>
        <taxon>Sphingomonadales</taxon>
        <taxon>Sphingomonadaceae</taxon>
        <taxon>Sphingomonas</taxon>
    </lineage>
</organism>
<dbReference type="InterPro" id="IPR029016">
    <property type="entry name" value="GAF-like_dom_sf"/>
</dbReference>
<proteinExistence type="predicted"/>
<gene>
    <name evidence="1" type="ORF">M9980_03615</name>
</gene>
<reference evidence="1" key="1">
    <citation type="submission" date="2022-05" db="EMBL/GenBank/DDBJ databases">
        <title>Sphingomonas sp. strain RMG20 Genome sequencing and assembly.</title>
        <authorList>
            <person name="Kim I."/>
        </authorList>
    </citation>
    <scope>NUCLEOTIDE SEQUENCE</scope>
    <source>
        <strain evidence="1">RMG20</strain>
    </source>
</reference>
<dbReference type="Gene3D" id="3.30.450.40">
    <property type="match status" value="1"/>
</dbReference>
<evidence type="ECO:0000313" key="2">
    <source>
        <dbReference type="Proteomes" id="UP001055580"/>
    </source>
</evidence>
<keyword evidence="2" id="KW-1185">Reference proteome</keyword>
<protein>
    <submittedName>
        <fullName evidence="1">GAF domain-containing protein</fullName>
    </submittedName>
</protein>
<name>A0ABY4TV92_9SPHN</name>
<dbReference type="SUPFAM" id="SSF55781">
    <property type="entry name" value="GAF domain-like"/>
    <property type="match status" value="1"/>
</dbReference>
<dbReference type="EMBL" id="CP098401">
    <property type="protein sequence ID" value="URW76320.1"/>
    <property type="molecule type" value="Genomic_DNA"/>
</dbReference>